<dbReference type="GO" id="GO:0007034">
    <property type="term" value="P:vacuolar transport"/>
    <property type="evidence" value="ECO:0007669"/>
    <property type="project" value="TreeGrafter"/>
</dbReference>
<evidence type="ECO:0000256" key="5">
    <source>
        <dbReference type="ARBA" id="ARBA00023329"/>
    </source>
</evidence>
<keyword evidence="5" id="KW-0968">Cytoplasmic vesicle</keyword>
<dbReference type="GO" id="GO:0005770">
    <property type="term" value="C:late endosome"/>
    <property type="evidence" value="ECO:0007669"/>
    <property type="project" value="UniProtKB-SubCell"/>
</dbReference>
<dbReference type="InterPro" id="IPR040057">
    <property type="entry name" value="Spe-39"/>
</dbReference>
<reference evidence="6" key="1">
    <citation type="submission" date="2013-12" db="EMBL/GenBank/DDBJ databases">
        <title>The Genome Sequence of Aphanomyces invadans NJM9701.</title>
        <authorList>
            <consortium name="The Broad Institute Genomics Platform"/>
            <person name="Russ C."/>
            <person name="Tyler B."/>
            <person name="van West P."/>
            <person name="Dieguez-Uribeondo J."/>
            <person name="Young S.K."/>
            <person name="Zeng Q."/>
            <person name="Gargeya S."/>
            <person name="Fitzgerald M."/>
            <person name="Abouelleil A."/>
            <person name="Alvarado L."/>
            <person name="Chapman S.B."/>
            <person name="Gainer-Dewar J."/>
            <person name="Goldberg J."/>
            <person name="Griggs A."/>
            <person name="Gujja S."/>
            <person name="Hansen M."/>
            <person name="Howarth C."/>
            <person name="Imamovic A."/>
            <person name="Ireland A."/>
            <person name="Larimer J."/>
            <person name="McCowan C."/>
            <person name="Murphy C."/>
            <person name="Pearson M."/>
            <person name="Poon T.W."/>
            <person name="Priest M."/>
            <person name="Roberts A."/>
            <person name="Saif S."/>
            <person name="Shea T."/>
            <person name="Sykes S."/>
            <person name="Wortman J."/>
            <person name="Nusbaum C."/>
            <person name="Birren B."/>
        </authorList>
    </citation>
    <scope>NUCLEOTIDE SEQUENCE [LARGE SCALE GENOMIC DNA]</scope>
    <source>
        <strain evidence="6">NJM9701</strain>
    </source>
</reference>
<evidence type="ECO:0000256" key="4">
    <source>
        <dbReference type="ARBA" id="ARBA00022753"/>
    </source>
</evidence>
<dbReference type="PANTHER" id="PTHR13364:SF6">
    <property type="entry name" value="SPERMATOGENESIS-DEFECTIVE PROTEIN 39 HOMOLOG"/>
    <property type="match status" value="1"/>
</dbReference>
<dbReference type="GO" id="GO:0005769">
    <property type="term" value="C:early endosome"/>
    <property type="evidence" value="ECO:0007669"/>
    <property type="project" value="UniProtKB-SubCell"/>
</dbReference>
<evidence type="ECO:0000256" key="3">
    <source>
        <dbReference type="ARBA" id="ARBA00004603"/>
    </source>
</evidence>
<dbReference type="GO" id="GO:0006886">
    <property type="term" value="P:intracellular protein transport"/>
    <property type="evidence" value="ECO:0007669"/>
    <property type="project" value="TreeGrafter"/>
</dbReference>
<name>A0A024TZ49_9STRA</name>
<dbReference type="InterPro" id="IPR011993">
    <property type="entry name" value="PH-like_dom_sf"/>
</dbReference>
<comment type="subcellular location">
    <subcellularLocation>
        <location evidence="2">Cytoplasmic vesicle</location>
    </subcellularLocation>
    <subcellularLocation>
        <location evidence="1">Early endosome</location>
    </subcellularLocation>
    <subcellularLocation>
        <location evidence="3">Late endosome</location>
    </subcellularLocation>
</comment>
<dbReference type="GeneID" id="20085430"/>
<dbReference type="VEuPathDB" id="FungiDB:H310_08380"/>
<dbReference type="RefSeq" id="XP_008872314.1">
    <property type="nucleotide sequence ID" value="XM_008874092.1"/>
</dbReference>
<evidence type="ECO:0000256" key="2">
    <source>
        <dbReference type="ARBA" id="ARBA00004541"/>
    </source>
</evidence>
<dbReference type="eggNOG" id="ENOG502RXC4">
    <property type="taxonomic scope" value="Eukaryota"/>
</dbReference>
<dbReference type="EMBL" id="KI913968">
    <property type="protein sequence ID" value="ETV98886.1"/>
    <property type="molecule type" value="Genomic_DNA"/>
</dbReference>
<keyword evidence="4" id="KW-0967">Endosome</keyword>
<protein>
    <submittedName>
        <fullName evidence="6">Uncharacterized protein</fullName>
    </submittedName>
</protein>
<proteinExistence type="predicted"/>
<dbReference type="PANTHER" id="PTHR13364">
    <property type="entry name" value="DEFECTIVE SPERMATOGENESIS PROTEIN 39"/>
    <property type="match status" value="1"/>
</dbReference>
<evidence type="ECO:0000256" key="1">
    <source>
        <dbReference type="ARBA" id="ARBA00004412"/>
    </source>
</evidence>
<dbReference type="Gene3D" id="2.30.29.30">
    <property type="entry name" value="Pleckstrin-homology domain (PH domain)/Phosphotyrosine-binding domain (PTB)"/>
    <property type="match status" value="1"/>
</dbReference>
<organism evidence="6">
    <name type="scientific">Aphanomyces invadans</name>
    <dbReference type="NCBI Taxonomy" id="157072"/>
    <lineage>
        <taxon>Eukaryota</taxon>
        <taxon>Sar</taxon>
        <taxon>Stramenopiles</taxon>
        <taxon>Oomycota</taxon>
        <taxon>Saprolegniomycetes</taxon>
        <taxon>Saprolegniales</taxon>
        <taxon>Verrucalvaceae</taxon>
        <taxon>Aphanomyces</taxon>
    </lineage>
</organism>
<accession>A0A024TZ49</accession>
<gene>
    <name evidence="6" type="ORF">H310_08380</name>
</gene>
<dbReference type="OrthoDB" id="61523at2759"/>
<evidence type="ECO:0000313" key="6">
    <source>
        <dbReference type="EMBL" id="ETV98886.1"/>
    </source>
</evidence>
<dbReference type="AlphaFoldDB" id="A0A024TZ49"/>
<sequence length="440" mass="50085">MTTAAAAVQQLLFSHMGVGPRVSHRHLFSSSVLASLESKQALLTHACRSQCAGVVQDVLIFLAQTLSEPLFLRELRLPQHEFAMHHWANYLRAQQQLHATAYASLQDYPLVTFFRGVGRHAEMAREILELLLTQPDIAMAREWVVEATRLLKASPQPTWLETQVEQYFALQQLIRDIEAEDSALAPAAHELATFADQRMFTQGLNWGKRHVQLTASRILIRKHEPDKAERSMNPFLDMRTDCIMLAADMQVFCRHHSSSTHAASLDRPYCLELVRSQPNASTDVALLLDMWTEHARNAWLAALQANITRLSMDPLWLKHPRPLLDPAMTTIAHLLRYILLYPSSDSRDCRFRDACRVDASRSLYLQLCVYGQLQQWDAVVELTRPGKVKRIFTAQPQSSIGFGPFIDVCMAHNAPPQVLALYQTLYAKQSNRGWQCRRRA</sequence>